<gene>
    <name evidence="15" type="ORF">M427DRAFT_60569</name>
</gene>
<dbReference type="EMBL" id="KQ965800">
    <property type="protein sequence ID" value="KXS11551.1"/>
    <property type="molecule type" value="Genomic_DNA"/>
</dbReference>
<comment type="pathway">
    <text evidence="2 14">Protein modification; protein glycosylation.</text>
</comment>
<dbReference type="GO" id="GO:0005789">
    <property type="term" value="C:endoplasmic reticulum membrane"/>
    <property type="evidence" value="ECO:0007669"/>
    <property type="project" value="UniProtKB-SubCell"/>
</dbReference>
<comment type="function">
    <text evidence="11 14">Dol-P-Man:Man(5)GlcNAc(2)-PP-Dol alpha-1,3-mannosyltransferase that operates in the biosynthetic pathway of dolichol-linked oligosaccharides, the glycan precursors employed in protein asparagine (N)-glycosylation. The assembly of dolichol-linked oligosaccharides begins on the cytosolic side of the endoplasmic reticulum membrane and finishes in its lumen. The sequential addition of sugars to dolichol pyrophosphate produces dolichol-linked oligosaccharides containing fourteen sugars, including two GlcNAcs, nine mannoses and three glucoses. Once assembled, the oligosaccharide is transferred from the lipid to nascent proteins by oligosaccharyltransferases. In the lumen of the endoplasmic reticulum, adds the first dolichyl beta-D-mannosyl phosphate derived mannose in an alpha-1,3 linkage to Man(5)GlcNAc(2)-PP-dolichol to produce Man(6)GlcNAc(2)-PP-dolichol.</text>
</comment>
<dbReference type="GO" id="GO:0006488">
    <property type="term" value="P:dolichol-linked oligosaccharide biosynthetic process"/>
    <property type="evidence" value="ECO:0007669"/>
    <property type="project" value="EnsemblFungi"/>
</dbReference>
<evidence type="ECO:0000256" key="13">
    <source>
        <dbReference type="ARBA" id="ARBA00093457"/>
    </source>
</evidence>
<evidence type="ECO:0000256" key="6">
    <source>
        <dbReference type="ARBA" id="ARBA00022679"/>
    </source>
</evidence>
<feature type="transmembrane region" description="Helical" evidence="14">
    <location>
        <begin position="142"/>
        <end position="162"/>
    </location>
</feature>
<evidence type="ECO:0000256" key="7">
    <source>
        <dbReference type="ARBA" id="ARBA00022692"/>
    </source>
</evidence>
<keyword evidence="5 14" id="KW-0328">Glycosyltransferase</keyword>
<feature type="transmembrane region" description="Helical" evidence="14">
    <location>
        <begin position="246"/>
        <end position="269"/>
    </location>
</feature>
<evidence type="ECO:0000256" key="8">
    <source>
        <dbReference type="ARBA" id="ARBA00022824"/>
    </source>
</evidence>
<reference evidence="15 16" key="1">
    <citation type="journal article" date="2015" name="Genome Biol. Evol.">
        <title>Phylogenomic analyses indicate that early fungi evolved digesting cell walls of algal ancestors of land plants.</title>
        <authorList>
            <person name="Chang Y."/>
            <person name="Wang S."/>
            <person name="Sekimoto S."/>
            <person name="Aerts A.L."/>
            <person name="Choi C."/>
            <person name="Clum A."/>
            <person name="LaButti K.M."/>
            <person name="Lindquist E.A."/>
            <person name="Yee Ngan C."/>
            <person name="Ohm R.A."/>
            <person name="Salamov A.A."/>
            <person name="Grigoriev I.V."/>
            <person name="Spatafora J.W."/>
            <person name="Berbee M.L."/>
        </authorList>
    </citation>
    <scope>NUCLEOTIDE SEQUENCE [LARGE SCALE GENOMIC DNA]</scope>
    <source>
        <strain evidence="15 16">JEL478</strain>
    </source>
</reference>
<dbReference type="GO" id="GO:0052925">
    <property type="term" value="F:dol-P-Man:Man(5)GlcNAc(2)-PP-Dol alpha-1,3-mannosyltransferase activity"/>
    <property type="evidence" value="ECO:0007669"/>
    <property type="project" value="UniProtKB-EC"/>
</dbReference>
<dbReference type="AlphaFoldDB" id="A0A139A433"/>
<feature type="transmembrane region" description="Helical" evidence="14">
    <location>
        <begin position="61"/>
        <end position="83"/>
    </location>
</feature>
<proteinExistence type="inferred from homology"/>
<evidence type="ECO:0000256" key="5">
    <source>
        <dbReference type="ARBA" id="ARBA00022676"/>
    </source>
</evidence>
<evidence type="ECO:0000256" key="10">
    <source>
        <dbReference type="ARBA" id="ARBA00023136"/>
    </source>
</evidence>
<evidence type="ECO:0000256" key="4">
    <source>
        <dbReference type="ARBA" id="ARBA00015561"/>
    </source>
</evidence>
<evidence type="ECO:0000313" key="15">
    <source>
        <dbReference type="EMBL" id="KXS11551.1"/>
    </source>
</evidence>
<accession>A0A139A433</accession>
<dbReference type="EC" id="2.4.1.258" evidence="3 14"/>
<evidence type="ECO:0000256" key="11">
    <source>
        <dbReference type="ARBA" id="ARBA00044743"/>
    </source>
</evidence>
<sequence length="478" mass="54313">MAPSVRPRGPPSRHLPSKYAAAAATRGSPSRLTATIEKWFPSSLQPIALYPIRLLTDETHYWQLSGWILAWEVVLGLLVINFVQYTEIDWSTYMQQVSLFMKGERRYDKLEGDTGPVVYPAGYIYLYTALSWVTKGGSDIRLAQYIFLGLYLVSLWTVLALLKRSRMFPQCLLPLLTLSKRLHSIYILRLFNDPWAMLFFYIALLFMDRARWRWAAAAYSVALSIKMNILLFAPAFAVLNLQACGIVGSILNAGIFACVQVLLSLPFVLEDPRAYLARSFDFSRVFLYKWTVNWRFVPEETFLDGKFASTLLVTHAVLLLLFSAKWIRPHDGISNFIVHIIKGPRLSGNRPHHLPADHILSVMFTCNLIGVLCSRSLHYQFWSWYAWQVPYVAVLGWSTPWGSGDKGVQRESGIGVVVLTAVTFFALEYCWNVYPATPTSSFMLFVAHLALLALCYAGRRWGVSDWHNVGPSRTQKAS</sequence>
<feature type="transmembrane region" description="Helical" evidence="14">
    <location>
        <begin position="307"/>
        <end position="327"/>
    </location>
</feature>
<evidence type="ECO:0000256" key="3">
    <source>
        <dbReference type="ARBA" id="ARBA00011964"/>
    </source>
</evidence>
<protein>
    <recommendedName>
        <fullName evidence="4 14">Dol-P-Man:Man(5)GlcNAc(2)-PP-Dol alpha-1,3-mannosyltransferase</fullName>
        <ecNumber evidence="3 14">2.4.1.258</ecNumber>
    </recommendedName>
    <alternativeName>
        <fullName evidence="14">Dol-P-Man-dependent alpha(1-3)-mannosyltransferase</fullName>
    </alternativeName>
</protein>
<keyword evidence="10 14" id="KW-0472">Membrane</keyword>
<keyword evidence="6 14" id="KW-0808">Transferase</keyword>
<feature type="transmembrane region" description="Helical" evidence="14">
    <location>
        <begin position="440"/>
        <end position="458"/>
    </location>
</feature>
<organism evidence="15 16">
    <name type="scientific">Gonapodya prolifera (strain JEL478)</name>
    <name type="common">Monoblepharis prolifera</name>
    <dbReference type="NCBI Taxonomy" id="1344416"/>
    <lineage>
        <taxon>Eukaryota</taxon>
        <taxon>Fungi</taxon>
        <taxon>Fungi incertae sedis</taxon>
        <taxon>Chytridiomycota</taxon>
        <taxon>Chytridiomycota incertae sedis</taxon>
        <taxon>Monoblepharidomycetes</taxon>
        <taxon>Monoblepharidales</taxon>
        <taxon>Gonapodyaceae</taxon>
        <taxon>Gonapodya</taxon>
    </lineage>
</organism>
<dbReference type="InterPro" id="IPR007873">
    <property type="entry name" value="Glycosyltransferase_ALG3"/>
</dbReference>
<name>A0A139A433_GONPJ</name>
<dbReference type="Proteomes" id="UP000070544">
    <property type="component" value="Unassembled WGS sequence"/>
</dbReference>
<dbReference type="Pfam" id="PF05208">
    <property type="entry name" value="ALG3"/>
    <property type="match status" value="1"/>
</dbReference>
<comment type="catalytic activity">
    <reaction evidence="12 14">
        <text>an alpha-D-Man-(1-&gt;2)-alpha-D-Man-(1-&gt;2)-alpha-D-Man-(1-&gt;3)-[alpha-D-Man-(1-&gt;6)]-beta-D-Man-(1-&gt;4)-beta-D-GlcNAc-(1-&gt;4)-alpha-D-GlcNAc-diphospho-di-trans,poly-cis-dolichol + a di-trans,poly-cis-dolichyl beta-D-mannosyl phosphate = an alpha-D-Man-(1-&gt;2)-alpha-D-Man-(1-&gt;2)-alpha-D-Man-(1-&gt;3)-[alpha-D-Man-(1-&gt;3)-alpha-D-Man-(1-&gt;6)]-beta-D-Man-(1-&gt;4)-beta-D-GlcNAc-(1-&gt;4)-alpha-D-GlcNAc-diphospho-di-trans,poly-cis-dolichol + a di-trans,poly-cis-dolichyl phosphate + H(+)</text>
        <dbReference type="Rhea" id="RHEA:29527"/>
        <dbReference type="Rhea" id="RHEA-COMP:19498"/>
        <dbReference type="Rhea" id="RHEA-COMP:19501"/>
        <dbReference type="Rhea" id="RHEA-COMP:19516"/>
        <dbReference type="Rhea" id="RHEA-COMP:19517"/>
        <dbReference type="ChEBI" id="CHEBI:15378"/>
        <dbReference type="ChEBI" id="CHEBI:57683"/>
        <dbReference type="ChEBI" id="CHEBI:58211"/>
        <dbReference type="ChEBI" id="CHEBI:132515"/>
        <dbReference type="ChEBI" id="CHEBI:132516"/>
        <dbReference type="EC" id="2.4.1.258"/>
    </reaction>
    <physiologicalReaction direction="left-to-right" evidence="12 14">
        <dbReference type="Rhea" id="RHEA:29528"/>
    </physiologicalReaction>
</comment>
<comment type="subcellular location">
    <subcellularLocation>
        <location evidence="1 14">Endoplasmic reticulum membrane</location>
        <topology evidence="1 14">Multi-pass membrane protein</topology>
    </subcellularLocation>
</comment>
<dbReference type="OrthoDB" id="20028at2759"/>
<keyword evidence="7 14" id="KW-0812">Transmembrane</keyword>
<evidence type="ECO:0000256" key="2">
    <source>
        <dbReference type="ARBA" id="ARBA00004922"/>
    </source>
</evidence>
<dbReference type="PANTHER" id="PTHR12646:SF0">
    <property type="entry name" value="DOL-P-MAN:MAN(5)GLCNAC(2)-PP-DOL ALPHA-1,3-MANNOSYLTRANSFERASE"/>
    <property type="match status" value="1"/>
</dbReference>
<evidence type="ECO:0000256" key="1">
    <source>
        <dbReference type="ARBA" id="ARBA00004477"/>
    </source>
</evidence>
<evidence type="ECO:0000256" key="12">
    <source>
        <dbReference type="ARBA" id="ARBA00049506"/>
    </source>
</evidence>
<dbReference type="UniPathway" id="UPA00378"/>
<dbReference type="STRING" id="1344416.A0A139A433"/>
<dbReference type="OMA" id="DWETYMI"/>
<dbReference type="PANTHER" id="PTHR12646">
    <property type="entry name" value="NOT56 - RELATED"/>
    <property type="match status" value="1"/>
</dbReference>
<feature type="transmembrane region" description="Helical" evidence="14">
    <location>
        <begin position="216"/>
        <end position="239"/>
    </location>
</feature>
<evidence type="ECO:0000313" key="16">
    <source>
        <dbReference type="Proteomes" id="UP000070544"/>
    </source>
</evidence>
<feature type="transmembrane region" description="Helical" evidence="14">
    <location>
        <begin position="183"/>
        <end position="204"/>
    </location>
</feature>
<keyword evidence="9 14" id="KW-1133">Transmembrane helix</keyword>
<keyword evidence="16" id="KW-1185">Reference proteome</keyword>
<comment type="similarity">
    <text evidence="13">Belongs to the glycosyltransferase ALG3 family.</text>
</comment>
<keyword evidence="8 14" id="KW-0256">Endoplasmic reticulum</keyword>
<dbReference type="GO" id="GO:0018279">
    <property type="term" value="P:protein N-linked glycosylation via asparagine"/>
    <property type="evidence" value="ECO:0007669"/>
    <property type="project" value="EnsemblFungi"/>
</dbReference>
<feature type="transmembrane region" description="Helical" evidence="14">
    <location>
        <begin position="414"/>
        <end position="434"/>
    </location>
</feature>
<evidence type="ECO:0000256" key="9">
    <source>
        <dbReference type="ARBA" id="ARBA00022989"/>
    </source>
</evidence>
<evidence type="ECO:0000256" key="14">
    <source>
        <dbReference type="RuleBase" id="RU364047"/>
    </source>
</evidence>